<name>A0A1D1UJI3_RAMVA</name>
<dbReference type="AlphaFoldDB" id="A0A1D1UJI3"/>
<gene>
    <name evidence="1" type="primary">RvY_02366-1</name>
    <name evidence="1" type="synonym">RvY_02366.1</name>
    <name evidence="1" type="ORF">RvY_02366</name>
</gene>
<sequence>MDASTTDNRQNLLTSDTLISMFSKATIITAPKHALGSCSKNLPNSSSADSMMDAETRLTICVAPPKAGKVSLGWTWIPLRMNKYLPHFDGKSDRHCQLHSELYWDARGFISIWGLQGGIQSGFASGVSTVSKN</sequence>
<evidence type="ECO:0000313" key="2">
    <source>
        <dbReference type="Proteomes" id="UP000186922"/>
    </source>
</evidence>
<dbReference type="Proteomes" id="UP000186922">
    <property type="component" value="Unassembled WGS sequence"/>
</dbReference>
<protein>
    <submittedName>
        <fullName evidence="1">Uncharacterized protein</fullName>
    </submittedName>
</protein>
<reference evidence="1 2" key="1">
    <citation type="journal article" date="2016" name="Nat. Commun.">
        <title>Extremotolerant tardigrade genome and improved radiotolerance of human cultured cells by tardigrade-unique protein.</title>
        <authorList>
            <person name="Hashimoto T."/>
            <person name="Horikawa D.D."/>
            <person name="Saito Y."/>
            <person name="Kuwahara H."/>
            <person name="Kozuka-Hata H."/>
            <person name="Shin-I T."/>
            <person name="Minakuchi Y."/>
            <person name="Ohishi K."/>
            <person name="Motoyama A."/>
            <person name="Aizu T."/>
            <person name="Enomoto A."/>
            <person name="Kondo K."/>
            <person name="Tanaka S."/>
            <person name="Hara Y."/>
            <person name="Koshikawa S."/>
            <person name="Sagara H."/>
            <person name="Miura T."/>
            <person name="Yokobori S."/>
            <person name="Miyagawa K."/>
            <person name="Suzuki Y."/>
            <person name="Kubo T."/>
            <person name="Oyama M."/>
            <person name="Kohara Y."/>
            <person name="Fujiyama A."/>
            <person name="Arakawa K."/>
            <person name="Katayama T."/>
            <person name="Toyoda A."/>
            <person name="Kunieda T."/>
        </authorList>
    </citation>
    <scope>NUCLEOTIDE SEQUENCE [LARGE SCALE GENOMIC DNA]</scope>
    <source>
        <strain evidence="1 2">YOKOZUNA-1</strain>
    </source>
</reference>
<keyword evidence="2" id="KW-1185">Reference proteome</keyword>
<organism evidence="1 2">
    <name type="scientific">Ramazzottius varieornatus</name>
    <name type="common">Water bear</name>
    <name type="synonym">Tardigrade</name>
    <dbReference type="NCBI Taxonomy" id="947166"/>
    <lineage>
        <taxon>Eukaryota</taxon>
        <taxon>Metazoa</taxon>
        <taxon>Ecdysozoa</taxon>
        <taxon>Tardigrada</taxon>
        <taxon>Eutardigrada</taxon>
        <taxon>Parachela</taxon>
        <taxon>Hypsibioidea</taxon>
        <taxon>Ramazzottiidae</taxon>
        <taxon>Ramazzottius</taxon>
    </lineage>
</organism>
<dbReference type="EMBL" id="BDGG01000001">
    <property type="protein sequence ID" value="GAU89866.1"/>
    <property type="molecule type" value="Genomic_DNA"/>
</dbReference>
<accession>A0A1D1UJI3</accession>
<comment type="caution">
    <text evidence="1">The sequence shown here is derived from an EMBL/GenBank/DDBJ whole genome shotgun (WGS) entry which is preliminary data.</text>
</comment>
<evidence type="ECO:0000313" key="1">
    <source>
        <dbReference type="EMBL" id="GAU89866.1"/>
    </source>
</evidence>
<proteinExistence type="predicted"/>